<sequence length="498" mass="56596">MLFNSHVFLFCFLPVTFILFRFACAFRLTDVALAVLMVMSLFFYSYWNPPFVFLILFSILFNYTWGRLIERSPEKGKIKRFWLYSGVGLNLALIAYFKYANFFMGNLSSLVGAEWTARDIFLPLGISFFTFQQIAYLIDCSRGLAKEHAFTHYALFVTFFPQLIAGPIVRYEEIMPQFSRLRTFGLSYRNIAMGVTLIAFGLFKKLVIADTLSPWVAAVFDSSAPLTFFEAWGGALCYTFQIYFDFSGYSDMALGLGRLFNIVLPVNFNSPYKALSISDFWRRWHISLSTFLRDYLYIPLGGSRKGKGRRYLNLMITMLLGGLWHGASWTFVAWGGVLGVFLCINHSFKALFSSYTPPRIWRLVAWALTFFSVVLSWVFFRSVTFSRAGEVFIGMAGMNGVILPPHYIPWPWLADLLTGFGVELQIASSWALIGGKKEILMLAACMVGVVALPNSYEWASAHFLEKRISIPAAAAVGGVLAMGILFLDRISEFLYFQF</sequence>
<dbReference type="PIRSF" id="PIRSF500217">
    <property type="entry name" value="AlgI"/>
    <property type="match status" value="1"/>
</dbReference>
<feature type="transmembrane region" description="Helical" evidence="10">
    <location>
        <begin position="6"/>
        <end position="24"/>
    </location>
</feature>
<accession>A0A971M7V2</accession>
<name>A0A971M7V2_9BACT</name>
<dbReference type="PIRSF" id="PIRSF016636">
    <property type="entry name" value="AlgI_DltB"/>
    <property type="match status" value="1"/>
</dbReference>
<evidence type="ECO:0000256" key="4">
    <source>
        <dbReference type="ARBA" id="ARBA00022679"/>
    </source>
</evidence>
<dbReference type="GO" id="GO:0016746">
    <property type="term" value="F:acyltransferase activity"/>
    <property type="evidence" value="ECO:0007669"/>
    <property type="project" value="UniProtKB-KW"/>
</dbReference>
<dbReference type="AlphaFoldDB" id="A0A971M7V2"/>
<dbReference type="InterPro" id="IPR051085">
    <property type="entry name" value="MB_O-acyltransferase"/>
</dbReference>
<dbReference type="InterPro" id="IPR024194">
    <property type="entry name" value="Ac/AlaTfrase_AlgI/DltB"/>
</dbReference>
<dbReference type="Proteomes" id="UP000777265">
    <property type="component" value="Unassembled WGS sequence"/>
</dbReference>
<evidence type="ECO:0000313" key="11">
    <source>
        <dbReference type="EMBL" id="NLW36861.1"/>
    </source>
</evidence>
<dbReference type="Pfam" id="PF03062">
    <property type="entry name" value="MBOAT"/>
    <property type="match status" value="1"/>
</dbReference>
<evidence type="ECO:0000256" key="5">
    <source>
        <dbReference type="ARBA" id="ARBA00022692"/>
    </source>
</evidence>
<evidence type="ECO:0000256" key="10">
    <source>
        <dbReference type="SAM" id="Phobius"/>
    </source>
</evidence>
<keyword evidence="7 9" id="KW-0472">Membrane</keyword>
<evidence type="ECO:0000256" key="6">
    <source>
        <dbReference type="ARBA" id="ARBA00022989"/>
    </source>
</evidence>
<evidence type="ECO:0000256" key="7">
    <source>
        <dbReference type="ARBA" id="ARBA00023136"/>
    </source>
</evidence>
<feature type="transmembrane region" description="Helical" evidence="10">
    <location>
        <begin position="150"/>
        <end position="169"/>
    </location>
</feature>
<proteinExistence type="inferred from homology"/>
<gene>
    <name evidence="11" type="ORF">GXY80_15495</name>
</gene>
<dbReference type="GO" id="GO:0042121">
    <property type="term" value="P:alginic acid biosynthetic process"/>
    <property type="evidence" value="ECO:0007669"/>
    <property type="project" value="InterPro"/>
</dbReference>
<dbReference type="PANTHER" id="PTHR13285:SF23">
    <property type="entry name" value="TEICHOIC ACID D-ALANYLTRANSFERASE"/>
    <property type="match status" value="1"/>
</dbReference>
<dbReference type="PANTHER" id="PTHR13285">
    <property type="entry name" value="ACYLTRANSFERASE"/>
    <property type="match status" value="1"/>
</dbReference>
<feature type="transmembrane region" description="Helical" evidence="10">
    <location>
        <begin position="120"/>
        <end position="138"/>
    </location>
</feature>
<comment type="similarity">
    <text evidence="2 9">Belongs to the membrane-bound acyltransferase family.</text>
</comment>
<feature type="transmembrane region" description="Helical" evidence="10">
    <location>
        <begin position="363"/>
        <end position="380"/>
    </location>
</feature>
<reference evidence="11" key="1">
    <citation type="journal article" date="2020" name="Biotechnol. Biofuels">
        <title>New insights from the biogas microbiome by comprehensive genome-resolved metagenomics of nearly 1600 species originating from multiple anaerobic digesters.</title>
        <authorList>
            <person name="Campanaro S."/>
            <person name="Treu L."/>
            <person name="Rodriguez-R L.M."/>
            <person name="Kovalovszki A."/>
            <person name="Ziels R.M."/>
            <person name="Maus I."/>
            <person name="Zhu X."/>
            <person name="Kougias P.G."/>
            <person name="Basile A."/>
            <person name="Luo G."/>
            <person name="Schluter A."/>
            <person name="Konstantinidis K.T."/>
            <person name="Angelidaki I."/>
        </authorList>
    </citation>
    <scope>NUCLEOTIDE SEQUENCE</scope>
    <source>
        <strain evidence="11">AS06rmzACSIP_7</strain>
    </source>
</reference>
<dbReference type="GO" id="GO:0005886">
    <property type="term" value="C:plasma membrane"/>
    <property type="evidence" value="ECO:0007669"/>
    <property type="project" value="UniProtKB-SubCell"/>
</dbReference>
<feature type="transmembrane region" description="Helical" evidence="10">
    <location>
        <begin position="468"/>
        <end position="487"/>
    </location>
</feature>
<keyword evidence="6 10" id="KW-1133">Transmembrane helix</keyword>
<comment type="caution">
    <text evidence="11">The sequence shown here is derived from an EMBL/GenBank/DDBJ whole genome shotgun (WGS) entry which is preliminary data.</text>
</comment>
<evidence type="ECO:0000256" key="1">
    <source>
        <dbReference type="ARBA" id="ARBA00004651"/>
    </source>
</evidence>
<evidence type="ECO:0000256" key="8">
    <source>
        <dbReference type="ARBA" id="ARBA00023315"/>
    </source>
</evidence>
<reference evidence="11" key="2">
    <citation type="submission" date="2020-01" db="EMBL/GenBank/DDBJ databases">
        <authorList>
            <person name="Campanaro S."/>
        </authorList>
    </citation>
    <scope>NUCLEOTIDE SEQUENCE</scope>
    <source>
        <strain evidence="11">AS06rmzACSIP_7</strain>
    </source>
</reference>
<dbReference type="InterPro" id="IPR028362">
    <property type="entry name" value="AlgI"/>
</dbReference>
<evidence type="ECO:0000256" key="3">
    <source>
        <dbReference type="ARBA" id="ARBA00022475"/>
    </source>
</evidence>
<keyword evidence="4 9" id="KW-0808">Transferase</keyword>
<organism evidence="11 12">
    <name type="scientific">Syntrophorhabdus aromaticivorans</name>
    <dbReference type="NCBI Taxonomy" id="328301"/>
    <lineage>
        <taxon>Bacteria</taxon>
        <taxon>Pseudomonadati</taxon>
        <taxon>Thermodesulfobacteriota</taxon>
        <taxon>Syntrophorhabdia</taxon>
        <taxon>Syntrophorhabdales</taxon>
        <taxon>Syntrophorhabdaceae</taxon>
        <taxon>Syntrophorhabdus</taxon>
    </lineage>
</organism>
<comment type="subcellular location">
    <subcellularLocation>
        <location evidence="1">Cell membrane</location>
        <topology evidence="1">Multi-pass membrane protein</topology>
    </subcellularLocation>
</comment>
<feature type="transmembrane region" description="Helical" evidence="10">
    <location>
        <begin position="81"/>
        <end position="100"/>
    </location>
</feature>
<feature type="transmembrane region" description="Helical" evidence="10">
    <location>
        <begin position="181"/>
        <end position="203"/>
    </location>
</feature>
<keyword evidence="3 9" id="KW-1003">Cell membrane</keyword>
<evidence type="ECO:0000256" key="2">
    <source>
        <dbReference type="ARBA" id="ARBA00010323"/>
    </source>
</evidence>
<feature type="transmembrane region" description="Helical" evidence="10">
    <location>
        <begin position="311"/>
        <end position="327"/>
    </location>
</feature>
<dbReference type="EMBL" id="JAAYEE010000311">
    <property type="protein sequence ID" value="NLW36861.1"/>
    <property type="molecule type" value="Genomic_DNA"/>
</dbReference>
<evidence type="ECO:0000256" key="9">
    <source>
        <dbReference type="PIRNR" id="PIRNR016636"/>
    </source>
</evidence>
<dbReference type="InterPro" id="IPR004299">
    <property type="entry name" value="MBOAT_fam"/>
</dbReference>
<feature type="transmembrane region" description="Helical" evidence="10">
    <location>
        <begin position="439"/>
        <end position="456"/>
    </location>
</feature>
<keyword evidence="5 10" id="KW-0812">Transmembrane</keyword>
<evidence type="ECO:0000313" key="12">
    <source>
        <dbReference type="Proteomes" id="UP000777265"/>
    </source>
</evidence>
<keyword evidence="8 9" id="KW-0012">Acyltransferase</keyword>
<protein>
    <submittedName>
        <fullName evidence="11">MBOAT family protein</fullName>
    </submittedName>
</protein>